<reference evidence="2 3" key="1">
    <citation type="journal article" date="2018" name="Front. Plant Sci.">
        <title>Red Clover (Trifolium pratense) and Zigzag Clover (T. medium) - A Picture of Genomic Similarities and Differences.</title>
        <authorList>
            <person name="Dluhosova J."/>
            <person name="Istvanek J."/>
            <person name="Nedelnik J."/>
            <person name="Repkova J."/>
        </authorList>
    </citation>
    <scope>NUCLEOTIDE SEQUENCE [LARGE SCALE GENOMIC DNA]</scope>
    <source>
        <strain evidence="3">cv. 10/8</strain>
        <tissue evidence="2">Leaf</tissue>
    </source>
</reference>
<evidence type="ECO:0000313" key="3">
    <source>
        <dbReference type="Proteomes" id="UP000265520"/>
    </source>
</evidence>
<feature type="non-terminal residue" evidence="2">
    <location>
        <position position="36"/>
    </location>
</feature>
<sequence length="36" mass="4164">MTEASSTPSQQRRATRPHPLRDAQMAENLHQNYNIL</sequence>
<dbReference type="Proteomes" id="UP000265520">
    <property type="component" value="Unassembled WGS sequence"/>
</dbReference>
<dbReference type="EMBL" id="LXQA010867229">
    <property type="protein sequence ID" value="MCI74763.1"/>
    <property type="molecule type" value="Genomic_DNA"/>
</dbReference>
<accession>A0A392UMB0</accession>
<name>A0A392UMB0_9FABA</name>
<proteinExistence type="predicted"/>
<comment type="caution">
    <text evidence="2">The sequence shown here is derived from an EMBL/GenBank/DDBJ whole genome shotgun (WGS) entry which is preliminary data.</text>
</comment>
<protein>
    <submittedName>
        <fullName evidence="2">Uncharacterized protein</fullName>
    </submittedName>
</protein>
<evidence type="ECO:0000313" key="2">
    <source>
        <dbReference type="EMBL" id="MCI74763.1"/>
    </source>
</evidence>
<feature type="compositionally biased region" description="Polar residues" evidence="1">
    <location>
        <begin position="1"/>
        <end position="12"/>
    </location>
</feature>
<feature type="region of interest" description="Disordered" evidence="1">
    <location>
        <begin position="1"/>
        <end position="36"/>
    </location>
</feature>
<keyword evidence="3" id="KW-1185">Reference proteome</keyword>
<dbReference type="AlphaFoldDB" id="A0A392UMB0"/>
<evidence type="ECO:0000256" key="1">
    <source>
        <dbReference type="SAM" id="MobiDB-lite"/>
    </source>
</evidence>
<organism evidence="2 3">
    <name type="scientific">Trifolium medium</name>
    <dbReference type="NCBI Taxonomy" id="97028"/>
    <lineage>
        <taxon>Eukaryota</taxon>
        <taxon>Viridiplantae</taxon>
        <taxon>Streptophyta</taxon>
        <taxon>Embryophyta</taxon>
        <taxon>Tracheophyta</taxon>
        <taxon>Spermatophyta</taxon>
        <taxon>Magnoliopsida</taxon>
        <taxon>eudicotyledons</taxon>
        <taxon>Gunneridae</taxon>
        <taxon>Pentapetalae</taxon>
        <taxon>rosids</taxon>
        <taxon>fabids</taxon>
        <taxon>Fabales</taxon>
        <taxon>Fabaceae</taxon>
        <taxon>Papilionoideae</taxon>
        <taxon>50 kb inversion clade</taxon>
        <taxon>NPAAA clade</taxon>
        <taxon>Hologalegina</taxon>
        <taxon>IRL clade</taxon>
        <taxon>Trifolieae</taxon>
        <taxon>Trifolium</taxon>
    </lineage>
</organism>